<evidence type="ECO:0000256" key="5">
    <source>
        <dbReference type="ARBA" id="ARBA00022512"/>
    </source>
</evidence>
<accession>C5MDN9</accession>
<gene>
    <name evidence="18" type="ORF">CTRG_03791</name>
</gene>
<feature type="chain" id="PRO_5002955196" description="Agglutinin-like protein N-terminal domain-containing protein" evidence="16">
    <location>
        <begin position="20"/>
        <end position="518"/>
    </location>
</feature>
<dbReference type="AlphaFoldDB" id="C5MDN9"/>
<dbReference type="InterPro" id="IPR008966">
    <property type="entry name" value="Adhesion_dom_sf"/>
</dbReference>
<dbReference type="VEuPathDB" id="FungiDB:CTRG_03791"/>
<dbReference type="KEGG" id="ctp:CTRG_03791"/>
<protein>
    <recommendedName>
        <fullName evidence="17">Agglutinin-like protein N-terminal domain-containing protein</fullName>
    </recommendedName>
</protein>
<dbReference type="eggNOG" id="ENOG502QS4V">
    <property type="taxonomic scope" value="Eukaryota"/>
</dbReference>
<keyword evidence="14" id="KW-0325">Glycoprotein</keyword>
<dbReference type="GO" id="GO:1903561">
    <property type="term" value="C:extracellular vesicle"/>
    <property type="evidence" value="ECO:0007669"/>
    <property type="project" value="TreeGrafter"/>
</dbReference>
<reference evidence="18 19" key="1">
    <citation type="journal article" date="2009" name="Nature">
        <title>Evolution of pathogenicity and sexual reproduction in eight Candida genomes.</title>
        <authorList>
            <person name="Butler G."/>
            <person name="Rasmussen M.D."/>
            <person name="Lin M.F."/>
            <person name="Santos M.A."/>
            <person name="Sakthikumar S."/>
            <person name="Munro C.A."/>
            <person name="Rheinbay E."/>
            <person name="Grabherr M."/>
            <person name="Forche A."/>
            <person name="Reedy J.L."/>
            <person name="Agrafioti I."/>
            <person name="Arnaud M.B."/>
            <person name="Bates S."/>
            <person name="Brown A.J."/>
            <person name="Brunke S."/>
            <person name="Costanzo M.C."/>
            <person name="Fitzpatrick D.A."/>
            <person name="de Groot P.W."/>
            <person name="Harris D."/>
            <person name="Hoyer L.L."/>
            <person name="Hube B."/>
            <person name="Klis F.M."/>
            <person name="Kodira C."/>
            <person name="Lennard N."/>
            <person name="Logue M.E."/>
            <person name="Martin R."/>
            <person name="Neiman A.M."/>
            <person name="Nikolaou E."/>
            <person name="Quail M.A."/>
            <person name="Quinn J."/>
            <person name="Santos M.C."/>
            <person name="Schmitzberger F.F."/>
            <person name="Sherlock G."/>
            <person name="Shah P."/>
            <person name="Silverstein K.A."/>
            <person name="Skrzypek M.S."/>
            <person name="Soll D."/>
            <person name="Staggs R."/>
            <person name="Stansfield I."/>
            <person name="Stumpf M.P."/>
            <person name="Sudbery P.E."/>
            <person name="Srikantha T."/>
            <person name="Zeng Q."/>
            <person name="Berman J."/>
            <person name="Berriman M."/>
            <person name="Heitman J."/>
            <person name="Gow N.A."/>
            <person name="Lorenz M.C."/>
            <person name="Birren B.W."/>
            <person name="Kellis M."/>
            <person name="Cuomo C.A."/>
        </authorList>
    </citation>
    <scope>NUCLEOTIDE SEQUENCE [LARGE SCALE GENOMIC DNA]</scope>
    <source>
        <strain evidence="19">ATCC MYA-3404 / T1</strain>
    </source>
</reference>
<evidence type="ECO:0000313" key="18">
    <source>
        <dbReference type="EMBL" id="EER32120.1"/>
    </source>
</evidence>
<dbReference type="GO" id="GO:0030448">
    <property type="term" value="P:hyphal growth"/>
    <property type="evidence" value="ECO:0007669"/>
    <property type="project" value="TreeGrafter"/>
</dbReference>
<dbReference type="GO" id="GO:0044011">
    <property type="term" value="P:single-species biofilm formation on inanimate substrate"/>
    <property type="evidence" value="ECO:0007669"/>
    <property type="project" value="TreeGrafter"/>
</dbReference>
<evidence type="ECO:0000256" key="6">
    <source>
        <dbReference type="ARBA" id="ARBA00022525"/>
    </source>
</evidence>
<dbReference type="SUPFAM" id="SSF49401">
    <property type="entry name" value="Bacterial adhesins"/>
    <property type="match status" value="1"/>
</dbReference>
<dbReference type="GO" id="GO:0098609">
    <property type="term" value="P:cell-cell adhesion"/>
    <property type="evidence" value="ECO:0007669"/>
    <property type="project" value="TreeGrafter"/>
</dbReference>
<dbReference type="HOGENOM" id="CLU_031316_2_0_1"/>
<dbReference type="GO" id="GO:0043710">
    <property type="term" value="P:cell adhesion involved in multi-species biofilm formation"/>
    <property type="evidence" value="ECO:0007669"/>
    <property type="project" value="TreeGrafter"/>
</dbReference>
<keyword evidence="13" id="KW-1015">Disulfide bond</keyword>
<keyword evidence="15" id="KW-0449">Lipoprotein</keyword>
<keyword evidence="5" id="KW-0134">Cell wall</keyword>
<dbReference type="InterPro" id="IPR024672">
    <property type="entry name" value="Agglutinin-like_N"/>
</dbReference>
<keyword evidence="7" id="KW-0336">GPI-anchor</keyword>
<dbReference type="Pfam" id="PF11766">
    <property type="entry name" value="Candida_ALS_N"/>
    <property type="match status" value="1"/>
</dbReference>
<comment type="subcellular location">
    <subcellularLocation>
        <location evidence="2">Cell membrane</location>
        <topology evidence="2">Lipid-anchor</topology>
        <topology evidence="2">GPI-anchor</topology>
    </subcellularLocation>
    <subcellularLocation>
        <location evidence="1">Secreted</location>
        <location evidence="1">Cell wall</location>
    </subcellularLocation>
</comment>
<dbReference type="FunFam" id="2.60.40.1280:FF:000001">
    <property type="entry name" value="Agglutinin-like protein 3"/>
    <property type="match status" value="1"/>
</dbReference>
<comment type="similarity">
    <text evidence="3">Belongs to the ALS family.</text>
</comment>
<organism evidence="18 19">
    <name type="scientific">Candida tropicalis (strain ATCC MYA-3404 / T1)</name>
    <name type="common">Yeast</name>
    <dbReference type="NCBI Taxonomy" id="294747"/>
    <lineage>
        <taxon>Eukaryota</taxon>
        <taxon>Fungi</taxon>
        <taxon>Dikarya</taxon>
        <taxon>Ascomycota</taxon>
        <taxon>Saccharomycotina</taxon>
        <taxon>Pichiomycetes</taxon>
        <taxon>Debaryomycetaceae</taxon>
        <taxon>Candida/Lodderomyces clade</taxon>
        <taxon>Candida</taxon>
    </lineage>
</organism>
<evidence type="ECO:0000256" key="15">
    <source>
        <dbReference type="ARBA" id="ARBA00023288"/>
    </source>
</evidence>
<dbReference type="GO" id="GO:0043709">
    <property type="term" value="P:cell adhesion involved in single-species biofilm formation"/>
    <property type="evidence" value="ECO:0007669"/>
    <property type="project" value="TreeGrafter"/>
</dbReference>
<dbReference type="InterPro" id="IPR008440">
    <property type="entry name" value="Agglutinin-like_ALS_rpt"/>
</dbReference>
<keyword evidence="10" id="KW-0130">Cell adhesion</keyword>
<evidence type="ECO:0000256" key="9">
    <source>
        <dbReference type="ARBA" id="ARBA00022737"/>
    </source>
</evidence>
<keyword evidence="6" id="KW-0964">Secreted</keyword>
<evidence type="ECO:0000256" key="12">
    <source>
        <dbReference type="ARBA" id="ARBA00023136"/>
    </source>
</evidence>
<dbReference type="GO" id="GO:0005886">
    <property type="term" value="C:plasma membrane"/>
    <property type="evidence" value="ECO:0007669"/>
    <property type="project" value="UniProtKB-SubCell"/>
</dbReference>
<evidence type="ECO:0000256" key="7">
    <source>
        <dbReference type="ARBA" id="ARBA00022622"/>
    </source>
</evidence>
<dbReference type="SMART" id="SM01056">
    <property type="entry name" value="Candida_ALS_N"/>
    <property type="match status" value="1"/>
</dbReference>
<evidence type="ECO:0000256" key="13">
    <source>
        <dbReference type="ARBA" id="ARBA00023157"/>
    </source>
</evidence>
<keyword evidence="9" id="KW-0677">Repeat</keyword>
<keyword evidence="11" id="KW-0843">Virulence</keyword>
<dbReference type="OrthoDB" id="3981162at2759"/>
<dbReference type="GO" id="GO:0030445">
    <property type="term" value="C:yeast-form cell wall"/>
    <property type="evidence" value="ECO:0007669"/>
    <property type="project" value="TreeGrafter"/>
</dbReference>
<keyword evidence="4" id="KW-1003">Cell membrane</keyword>
<evidence type="ECO:0000256" key="8">
    <source>
        <dbReference type="ARBA" id="ARBA00022729"/>
    </source>
</evidence>
<dbReference type="Gene3D" id="2.60.40.1280">
    <property type="match status" value="1"/>
</dbReference>
<sequence length="518" mass="54624">MFLLQTTLLCCALIATSVAKEISGVFIGFESLTWDKAGNYAYQGPQYPTWNAVLDWSLDGTTTSPGDTFTLIMPCVFKFTTSATSVDLTANGITYATCDLHAGEEFTTYSSLTCTVTDSLSSVHEAMGTVTIPLAFNVGGSGSSVDIADSTCFTAGTNTVTFQDGDTSISTQAYFAAATGSSSGLLYFQRSVPSLNKLNALAILPDCPNGYTSGTLGFSSSNSRFSIDCSSAEAYITNLLNSWNYPTSADSFSYTQTCTSKSFQITFNNIPAGYRPYIAALVQAPSSDYKIDYTAKYQCAGSSQKDASKSVTWSGYTNSDTDSNGAVVVLTTITGTQSNTIVTTLPFNPTVDHTKTIEVIVPIPTVTTTTSYIGVTTSYTTITGTIGGTATVIVDEPYHTTTTVTSPWTGTFTTSTTVIASTDSVDTIIIQEPTPNPTVTTTEYGSVSEPTTITYTNPPGGTDSVVVIEPPNPTVTTTEYGSVETTITYTNPPGGTDSVVVIEPPNPTVTTTGVWICF</sequence>
<dbReference type="GeneID" id="8301417"/>
<evidence type="ECO:0000259" key="17">
    <source>
        <dbReference type="SMART" id="SM01056"/>
    </source>
</evidence>
<evidence type="ECO:0000256" key="16">
    <source>
        <dbReference type="SAM" id="SignalP"/>
    </source>
</evidence>
<evidence type="ECO:0000256" key="11">
    <source>
        <dbReference type="ARBA" id="ARBA00023026"/>
    </source>
</evidence>
<dbReference type="Proteomes" id="UP000002037">
    <property type="component" value="Unassembled WGS sequence"/>
</dbReference>
<keyword evidence="19" id="KW-1185">Reference proteome</keyword>
<name>C5MDN9_CANTT</name>
<proteinExistence type="inferred from homology"/>
<keyword evidence="12" id="KW-0472">Membrane</keyword>
<dbReference type="GO" id="GO:0009986">
    <property type="term" value="C:cell surface"/>
    <property type="evidence" value="ECO:0007669"/>
    <property type="project" value="TreeGrafter"/>
</dbReference>
<dbReference type="InterPro" id="IPR011252">
    <property type="entry name" value="Fibrogen-bd_dom1"/>
</dbReference>
<dbReference type="Pfam" id="PF05792">
    <property type="entry name" value="Candida_ALS"/>
    <property type="match status" value="4"/>
</dbReference>
<evidence type="ECO:0000256" key="10">
    <source>
        <dbReference type="ARBA" id="ARBA00022889"/>
    </source>
</evidence>
<evidence type="ECO:0000256" key="3">
    <source>
        <dbReference type="ARBA" id="ARBA00007021"/>
    </source>
</evidence>
<evidence type="ECO:0000256" key="14">
    <source>
        <dbReference type="ARBA" id="ARBA00023180"/>
    </source>
</evidence>
<evidence type="ECO:0000256" key="1">
    <source>
        <dbReference type="ARBA" id="ARBA00004191"/>
    </source>
</evidence>
<dbReference type="RefSeq" id="XP_002549494.1">
    <property type="nucleotide sequence ID" value="XM_002549448.1"/>
</dbReference>
<dbReference type="PANTHER" id="PTHR33793">
    <property type="entry name" value="ALPHA-AGGLUTININ"/>
    <property type="match status" value="1"/>
</dbReference>
<dbReference type="GO" id="GO:0098552">
    <property type="term" value="C:side of membrane"/>
    <property type="evidence" value="ECO:0007669"/>
    <property type="project" value="UniProtKB-KW"/>
</dbReference>
<keyword evidence="8 16" id="KW-0732">Signal</keyword>
<dbReference type="InterPro" id="IPR043063">
    <property type="entry name" value="Agglutinin-like_N_N2"/>
</dbReference>
<feature type="signal peptide" evidence="16">
    <location>
        <begin position="1"/>
        <end position="19"/>
    </location>
</feature>
<dbReference type="GO" id="GO:0030446">
    <property type="term" value="C:hyphal cell wall"/>
    <property type="evidence" value="ECO:0007669"/>
    <property type="project" value="TreeGrafter"/>
</dbReference>
<dbReference type="InterPro" id="IPR033504">
    <property type="entry name" value="ALS"/>
</dbReference>
<dbReference type="PANTHER" id="PTHR33793:SF2">
    <property type="entry name" value="AGGLUTININ-LIKE PROTEIN 6"/>
    <property type="match status" value="1"/>
</dbReference>
<evidence type="ECO:0000256" key="2">
    <source>
        <dbReference type="ARBA" id="ARBA00004609"/>
    </source>
</evidence>
<evidence type="ECO:0000256" key="4">
    <source>
        <dbReference type="ARBA" id="ARBA00022475"/>
    </source>
</evidence>
<evidence type="ECO:0000313" key="19">
    <source>
        <dbReference type="Proteomes" id="UP000002037"/>
    </source>
</evidence>
<dbReference type="Gene3D" id="2.60.40.2430">
    <property type="entry name" value="Agglutinin-like protein, N-terminal domain, N2 subdomain"/>
    <property type="match status" value="1"/>
</dbReference>
<dbReference type="EMBL" id="GG692399">
    <property type="protein sequence ID" value="EER32120.1"/>
    <property type="molecule type" value="Genomic_DNA"/>
</dbReference>
<feature type="domain" description="Agglutinin-like protein N-terminal" evidence="17">
    <location>
        <begin position="55"/>
        <end position="299"/>
    </location>
</feature>